<feature type="domain" description="SF3 helicase" evidence="15">
    <location>
        <begin position="666"/>
        <end position="833"/>
    </location>
</feature>
<evidence type="ECO:0000256" key="10">
    <source>
        <dbReference type="ARBA" id="ARBA00022840"/>
    </source>
</evidence>
<dbReference type="GO" id="GO:0044166">
    <property type="term" value="C:host cell endoplasmic reticulum lumen"/>
    <property type="evidence" value="ECO:0007669"/>
    <property type="project" value="UniProtKB-SubCell"/>
</dbReference>
<dbReference type="GO" id="GO:0003968">
    <property type="term" value="F:RNA-directed RNA polymerase activity"/>
    <property type="evidence" value="ECO:0007669"/>
    <property type="project" value="UniProtKB-KW"/>
</dbReference>
<dbReference type="GO" id="GO:0003723">
    <property type="term" value="F:RNA binding"/>
    <property type="evidence" value="ECO:0007669"/>
    <property type="project" value="InterPro"/>
</dbReference>
<evidence type="ECO:0000256" key="8">
    <source>
        <dbReference type="ARBA" id="ARBA00022741"/>
    </source>
</evidence>
<dbReference type="SUPFAM" id="SSF56672">
    <property type="entry name" value="DNA/RNA polymerases"/>
    <property type="match status" value="1"/>
</dbReference>
<dbReference type="GO" id="GO:0003724">
    <property type="term" value="F:RNA helicase activity"/>
    <property type="evidence" value="ECO:0007669"/>
    <property type="project" value="InterPro"/>
</dbReference>
<keyword evidence="7" id="KW-0548">Nucleotidyltransferase</keyword>
<keyword evidence="10" id="KW-0067">ATP-binding</keyword>
<keyword evidence="12" id="KW-0472">Membrane</keyword>
<keyword evidence="9" id="KW-0378">Hydrolase</keyword>
<evidence type="ECO:0000256" key="2">
    <source>
        <dbReference type="ARBA" id="ARBA00004517"/>
    </source>
</evidence>
<organism evidence="16 17">
    <name type="scientific">Green Sichuan pepper nepovirus</name>
    <dbReference type="NCBI Taxonomy" id="2802553"/>
    <lineage>
        <taxon>Viruses</taxon>
        <taxon>Riboviria</taxon>
        <taxon>Orthornavirae</taxon>
        <taxon>Pisuviricota</taxon>
        <taxon>Pisoniviricetes</taxon>
        <taxon>Picornavirales</taxon>
        <taxon>Secoviridae</taxon>
        <taxon>Comovirinae</taxon>
        <taxon>Nepovirus</taxon>
        <taxon>Nepovirus sichuanense</taxon>
    </lineage>
</organism>
<evidence type="ECO:0000256" key="4">
    <source>
        <dbReference type="ARBA" id="ARBA00022484"/>
    </source>
</evidence>
<dbReference type="InterPro" id="IPR001205">
    <property type="entry name" value="RNA-dir_pol_C"/>
</dbReference>
<dbReference type="InterPro" id="IPR043128">
    <property type="entry name" value="Rev_trsase/Diguanyl_cyclase"/>
</dbReference>
<evidence type="ECO:0000256" key="3">
    <source>
        <dbReference type="ARBA" id="ARBA00020936"/>
    </source>
</evidence>
<dbReference type="Pfam" id="PF00910">
    <property type="entry name" value="RNA_helicase"/>
    <property type="match status" value="1"/>
</dbReference>
<name>A0A4V0NYL4_9SECO</name>
<evidence type="ECO:0000256" key="7">
    <source>
        <dbReference type="ARBA" id="ARBA00022695"/>
    </source>
</evidence>
<keyword evidence="12" id="KW-1133">Transmembrane helix</keyword>
<keyword evidence="11" id="KW-0693">Viral RNA replication</keyword>
<evidence type="ECO:0000256" key="1">
    <source>
        <dbReference type="ARBA" id="ARBA00004149"/>
    </source>
</evidence>
<evidence type="ECO:0000256" key="5">
    <source>
        <dbReference type="ARBA" id="ARBA00022679"/>
    </source>
</evidence>
<evidence type="ECO:0000313" key="16">
    <source>
        <dbReference type="EMBL" id="AZN18341.1"/>
    </source>
</evidence>
<dbReference type="InterPro" id="IPR014759">
    <property type="entry name" value="Helicase_SF3_ssRNA_vir"/>
</dbReference>
<evidence type="ECO:0000313" key="17">
    <source>
        <dbReference type="Proteomes" id="UP000887940"/>
    </source>
</evidence>
<dbReference type="GO" id="GO:0006351">
    <property type="term" value="P:DNA-templated transcription"/>
    <property type="evidence" value="ECO:0007669"/>
    <property type="project" value="InterPro"/>
</dbReference>
<evidence type="ECO:0000259" key="15">
    <source>
        <dbReference type="PROSITE" id="PS51218"/>
    </source>
</evidence>
<feature type="domain" description="RdRp catalytic" evidence="14">
    <location>
        <begin position="1700"/>
        <end position="1826"/>
    </location>
</feature>
<proteinExistence type="predicted"/>
<evidence type="ECO:0000256" key="6">
    <source>
        <dbReference type="ARBA" id="ARBA00022692"/>
    </source>
</evidence>
<accession>A0A4V0NYL4</accession>
<dbReference type="EMBL" id="MH323435">
    <property type="protein sequence ID" value="AZN18341.1"/>
    <property type="molecule type" value="Genomic_RNA"/>
</dbReference>
<dbReference type="GO" id="GO:0044167">
    <property type="term" value="C:host cell endoplasmic reticulum membrane"/>
    <property type="evidence" value="ECO:0007669"/>
    <property type="project" value="UniProtKB-SubCell"/>
</dbReference>
<evidence type="ECO:0000256" key="13">
    <source>
        <dbReference type="ARBA" id="ARBA00031919"/>
    </source>
</evidence>
<protein>
    <recommendedName>
        <fullName evidence="3">RNA1 polyprotein</fullName>
    </recommendedName>
    <alternativeName>
        <fullName evidence="13">P1</fullName>
    </alternativeName>
</protein>
<dbReference type="Gene3D" id="3.30.70.270">
    <property type="match status" value="1"/>
</dbReference>
<evidence type="ECO:0000256" key="11">
    <source>
        <dbReference type="ARBA" id="ARBA00022953"/>
    </source>
</evidence>
<keyword evidence="8" id="KW-0547">Nucleotide-binding</keyword>
<evidence type="ECO:0000256" key="12">
    <source>
        <dbReference type="ARBA" id="ARBA00022989"/>
    </source>
</evidence>
<dbReference type="PROSITE" id="PS51218">
    <property type="entry name" value="SF3_HELICASE_2"/>
    <property type="match status" value="1"/>
</dbReference>
<keyword evidence="17" id="KW-1185">Reference proteome</keyword>
<dbReference type="KEGG" id="vg:80551073"/>
<dbReference type="RefSeq" id="YP_010840289.1">
    <property type="nucleotide sequence ID" value="NC_078583.1"/>
</dbReference>
<comment type="subcellular location">
    <subcellularLocation>
        <location evidence="1">Host endoplasmic reticulum lumen</location>
    </subcellularLocation>
    <subcellularLocation>
        <location evidence="2">Host endoplasmic reticulum membrane</location>
        <topology evidence="2">Single-pass membrane protein</topology>
    </subcellularLocation>
</comment>
<dbReference type="PROSITE" id="PS50507">
    <property type="entry name" value="RDRP_SSRNA_POS"/>
    <property type="match status" value="1"/>
</dbReference>
<dbReference type="InterPro" id="IPR043502">
    <property type="entry name" value="DNA/RNA_pol_sf"/>
</dbReference>
<evidence type="ECO:0000256" key="9">
    <source>
        <dbReference type="ARBA" id="ARBA00022801"/>
    </source>
</evidence>
<dbReference type="InterPro" id="IPR000605">
    <property type="entry name" value="Helicase_SF3_ssDNA/RNA_vir"/>
</dbReference>
<dbReference type="Proteomes" id="UP000887940">
    <property type="component" value="Genome"/>
</dbReference>
<dbReference type="GeneID" id="80551073"/>
<keyword evidence="5" id="KW-0808">Transferase</keyword>
<dbReference type="InterPro" id="IPR007094">
    <property type="entry name" value="RNA-dir_pol_PSvirus"/>
</dbReference>
<keyword evidence="4" id="KW-0696">RNA-directed RNA polymerase</keyword>
<reference evidence="16" key="1">
    <citation type="journal article" date="2019" name="Viruses">
        <title>Discovery of Four Novel Viruses Associated with Flower Yellowing Disease of Green Sichuan Pepper (Zanthoxylum armatum) by Virome Analysis.</title>
        <authorList>
            <person name="Cao M."/>
            <person name="Zhang S."/>
            <person name="Li M."/>
            <person name="Liu Y."/>
            <person name="Dong P."/>
            <person name="Li S."/>
            <person name="Kuang M."/>
            <person name="Li R."/>
            <person name="Zhou Y."/>
        </authorList>
    </citation>
    <scope>NUCLEOTIDE SEQUENCE</scope>
    <source>
        <strain evidence="16">ZPNe1</strain>
    </source>
</reference>
<dbReference type="GO" id="GO:0039694">
    <property type="term" value="P:viral RNA genome replication"/>
    <property type="evidence" value="ECO:0007669"/>
    <property type="project" value="InterPro"/>
</dbReference>
<dbReference type="GO" id="GO:0005524">
    <property type="term" value="F:ATP binding"/>
    <property type="evidence" value="ECO:0007669"/>
    <property type="project" value="UniProtKB-KW"/>
</dbReference>
<dbReference type="GO" id="GO:0016787">
    <property type="term" value="F:hydrolase activity"/>
    <property type="evidence" value="ECO:0007669"/>
    <property type="project" value="UniProtKB-KW"/>
</dbReference>
<sequence>MKLSLASVCSFANVALPGNVMAEMPSKFAFSKFILENGHIVEVRASTASQLAEAYKVLCAKMERRATYLALPIKEKKAIRRDRRQKRARQLSKQRKLLAARQAASLLLKEKKKMAEAKAILRSIEREPTRAQQKVAAAFWRKVEATLPPRPTEAQCLLAKYRAWRKRQDLAAARAAAAAEIEAPKPQGVSFDSQFSPSSGGRTQLVGWEKSTPAGVAFGHVLAAFKACHVSTSVVETLETPEGLFFQAPCLKDWGIAFEAILPLCGHLYDDQALFALTKQLPTDKVAIQMMNARFLEEKREFFESFGNTSQCYGFFDAIKAFASRFHSTAEEVMDVTEGADYENPVPSTYERFCEAAKASGRMVGTAATIAVDKMKERTWRAFMRLFDSTIGSYASATTEAVSVVKIYLNKAKKWLDDALNCCNLAVQAVKNHVFTVLCLIIFSGVITMTENILFNLGFIPTKGNAASIFLTLALAFFGISKMSQNPGIFCEMQAHFRNLFAQCFATPTAPIHEEGRSAAFADIYTPINMMTSLGNSLFSINTGTIAYFGKLGQSMEGIRKGINCVKDAASFAIESLASIYYSATGKDVEFFAEIAALTRHDLKSWIKRAEKALLEFEVMKIRDRGMLDAMTNMIHEGQELRHSMLDHAGKSALGANYMRITSDLLKKIEEKRAIVAKMGDPLGRRLAPFWLYIYGPSHCGKSNAMNAFATDLLAEIGAPPTDILTVTPTDKFMSGYERQACIMIDDLGATEVAEGGIEREIINMVSCVDYRPLMADVESKGMIYDSPLLITSSNFYTAQPGIFNDRQAYENRRNVILECRRKTDKDVANGASPYYEGVPLSGMMCRALEKHSPAPLHTKSKDDVDQHDFGQWTEGHKMSSFVLTEMHKHFEKERGYQAEHMHRVRGRHPIFIDSDAVLRLQNRLTMMEEFSRQGQTMENMAMAVDGKIVHFPVWQKDCPECIKSGFHSKVNEVPVYYGHFLKEKDHPEIDPICLEDRIMATIRRQGSVERTMFGMANPIVDAFLKQLVQKDVRVEGVDKKLSGLVTPAQRDFWEQLPLAEKFYLRLMQKRIDEIRKLPSAAEHVYIPRCIAALRQTGDWLWSNGAKILVLLLALIIIYTAAKAFLALFACFISGRGAVEVLTKLDTFSVFPSSSVDAQSYRSRNTPLCYRTHTYSTNNGNPGKEYPIGMLVGLHTPQGQFVSCIRGKDRSILLTQHQARRIPDGAKVLLSYRNSEGTINSFSCIWNPTVRVCGGSRYGLFFPGETEVAIYRDPCLSPLPSANQSFFCSDYEAQLTPYPELKFVGLKLKQFGHANHISHASDTTPICHMWNGSGVVMYARHRIQTTESDGSVSYYNDLPKYIASTTSVGPEDCGTIVTTDLVVNNQTRQVIVGMVVGGGDGKDGRRKATIALIPELDTSETFSSINFEEEAGIDTEGVTKIGFIRNKQDRPVLPKKTQYQRVPEDLQLDIEVKKQPAIISKGDERLIGTPHEKFDPIHEAPNKYANPMKELPQDLLEETANDILKDWKQFLGNQSLKIESLDNALNGIEGEDYLDKMVENTSEGYPYVLSRTRGEKGKGRFLQPNPSDPDGIRKMLIPGCIIEKDLDILLNRAKSHIPELVCIDTPKDELLPLRKIFDKPKTRMFSICPFPYNLALRQYTLRLVAFLQTNRRSLAAQVGIVPQSQDWDNLYQRMCSMNADEGYNCDYSGFDGYLTAQVVDVIANMFNSMFAGETQNDQAIRYNLIMALVNRKVIAGSQVYEVRAGLPSGLALTVTINSIFNELLVRMAFKQLAPPVYRNSFHAKIFLAVYGDDNIITVHPDCKYFTGTAMKKVMNEWGVTITDGSDKTSLVLKPKPLSEIDFLKRSFSLQKKDQNDGLGIVAPLDNDAIYSCLHYYKPVGSEITTLVDSVRAALFELRLHKDRPKFESLRNFYLERRPYLKEEHVLPDWDEATALHMELKGKGTPYKPYQVLEFRLDIPKLKTDLTQHSGANWCHAVERRISLAGNNYYPADSSDLFFISLGCNYPKGVSGIRVDYAHSHEGAGQQPTRMWMKRFRSSSNAETQKMREAYDAGKHLVFMSKGPFTASWLALISFCDAYNIAKKDQLLELFRRVKTPGCSDLSYYFEEAKPRYVGIGEWRHEFGYVPPPLRKM</sequence>
<keyword evidence="6" id="KW-0812">Transmembrane</keyword>
<evidence type="ECO:0000259" key="14">
    <source>
        <dbReference type="PROSITE" id="PS50507"/>
    </source>
</evidence>
<dbReference type="Pfam" id="PF00680">
    <property type="entry name" value="RdRP_1"/>
    <property type="match status" value="1"/>
</dbReference>